<dbReference type="Proteomes" id="UP000805193">
    <property type="component" value="Unassembled WGS sequence"/>
</dbReference>
<evidence type="ECO:0000313" key="1">
    <source>
        <dbReference type="EMBL" id="KAG0412269.1"/>
    </source>
</evidence>
<proteinExistence type="predicted"/>
<reference evidence="1 2" key="1">
    <citation type="journal article" date="2020" name="Cell">
        <title>Large-Scale Comparative Analyses of Tick Genomes Elucidate Their Genetic Diversity and Vector Capacities.</title>
        <authorList>
            <consortium name="Tick Genome and Microbiome Consortium (TIGMIC)"/>
            <person name="Jia N."/>
            <person name="Wang J."/>
            <person name="Shi W."/>
            <person name="Du L."/>
            <person name="Sun Y."/>
            <person name="Zhan W."/>
            <person name="Jiang J.F."/>
            <person name="Wang Q."/>
            <person name="Zhang B."/>
            <person name="Ji P."/>
            <person name="Bell-Sakyi L."/>
            <person name="Cui X.M."/>
            <person name="Yuan T.T."/>
            <person name="Jiang B.G."/>
            <person name="Yang W.F."/>
            <person name="Lam T.T."/>
            <person name="Chang Q.C."/>
            <person name="Ding S.J."/>
            <person name="Wang X.J."/>
            <person name="Zhu J.G."/>
            <person name="Ruan X.D."/>
            <person name="Zhao L."/>
            <person name="Wei J.T."/>
            <person name="Ye R.Z."/>
            <person name="Que T.C."/>
            <person name="Du C.H."/>
            <person name="Zhou Y.H."/>
            <person name="Cheng J.X."/>
            <person name="Dai P.F."/>
            <person name="Guo W.B."/>
            <person name="Han X.H."/>
            <person name="Huang E.J."/>
            <person name="Li L.F."/>
            <person name="Wei W."/>
            <person name="Gao Y.C."/>
            <person name="Liu J.Z."/>
            <person name="Shao H.Z."/>
            <person name="Wang X."/>
            <person name="Wang C.C."/>
            <person name="Yang T.C."/>
            <person name="Huo Q.B."/>
            <person name="Li W."/>
            <person name="Chen H.Y."/>
            <person name="Chen S.E."/>
            <person name="Zhou L.G."/>
            <person name="Ni X.B."/>
            <person name="Tian J.H."/>
            <person name="Sheng Y."/>
            <person name="Liu T."/>
            <person name="Pan Y.S."/>
            <person name="Xia L.Y."/>
            <person name="Li J."/>
            <person name="Zhao F."/>
            <person name="Cao W.C."/>
        </authorList>
    </citation>
    <scope>NUCLEOTIDE SEQUENCE [LARGE SCALE GENOMIC DNA]</scope>
    <source>
        <strain evidence="1">Iper-2018</strain>
    </source>
</reference>
<accession>A0AC60NYN6</accession>
<dbReference type="EMBL" id="JABSTQ010011363">
    <property type="protein sequence ID" value="KAG0412269.1"/>
    <property type="molecule type" value="Genomic_DNA"/>
</dbReference>
<keyword evidence="2" id="KW-1185">Reference proteome</keyword>
<organism evidence="1 2">
    <name type="scientific">Ixodes persulcatus</name>
    <name type="common">Taiga tick</name>
    <dbReference type="NCBI Taxonomy" id="34615"/>
    <lineage>
        <taxon>Eukaryota</taxon>
        <taxon>Metazoa</taxon>
        <taxon>Ecdysozoa</taxon>
        <taxon>Arthropoda</taxon>
        <taxon>Chelicerata</taxon>
        <taxon>Arachnida</taxon>
        <taxon>Acari</taxon>
        <taxon>Parasitiformes</taxon>
        <taxon>Ixodida</taxon>
        <taxon>Ixodoidea</taxon>
        <taxon>Ixodidae</taxon>
        <taxon>Ixodinae</taxon>
        <taxon>Ixodes</taxon>
    </lineage>
</organism>
<protein>
    <submittedName>
        <fullName evidence="1">Uncharacterized protein</fullName>
    </submittedName>
</protein>
<name>A0AC60NYN6_IXOPE</name>
<sequence>MKPAVISDGRDSHRFTCPDDEGIPVPVSAGKEWLKAIVSVQPQLPSERKLGSICQEAGCQEPDRRDFSAQGQRVRTQQRQRQQGQKVPI</sequence>
<evidence type="ECO:0000313" key="2">
    <source>
        <dbReference type="Proteomes" id="UP000805193"/>
    </source>
</evidence>
<gene>
    <name evidence="1" type="ORF">HPB47_010591</name>
</gene>
<comment type="caution">
    <text evidence="1">The sequence shown here is derived from an EMBL/GenBank/DDBJ whole genome shotgun (WGS) entry which is preliminary data.</text>
</comment>